<dbReference type="EC" id="2.6.1.9" evidence="4"/>
<dbReference type="CDD" id="cd00609">
    <property type="entry name" value="AAT_like"/>
    <property type="match status" value="1"/>
</dbReference>
<dbReference type="Pfam" id="PF00155">
    <property type="entry name" value="Aminotran_1_2"/>
    <property type="match status" value="1"/>
</dbReference>
<keyword evidence="6" id="KW-0028">Amino-acid biosynthesis</keyword>
<gene>
    <name evidence="13" type="primary">HIS5</name>
    <name evidence="13" type="ORF">MJAP1_004014</name>
</gene>
<dbReference type="GeneID" id="85227665"/>
<dbReference type="Gene3D" id="3.90.1150.10">
    <property type="entry name" value="Aspartate Aminotransferase, domain 1"/>
    <property type="match status" value="1"/>
</dbReference>
<keyword evidence="7 13" id="KW-0808">Transferase</keyword>
<comment type="pathway">
    <text evidence="2">Amino-acid biosynthesis; L-histidine biosynthesis; L-histidine from 5-phospho-alpha-D-ribose 1-diphosphate: step 7/9.</text>
</comment>
<dbReference type="InterPro" id="IPR015422">
    <property type="entry name" value="PyrdxlP-dep_Trfase_small"/>
</dbReference>
<protein>
    <recommendedName>
        <fullName evidence="4">histidinol-phosphate transaminase</fullName>
        <ecNumber evidence="4">2.6.1.9</ecNumber>
    </recommendedName>
    <alternativeName>
        <fullName evidence="10">Imidazole acetol-phosphate transaminase</fullName>
    </alternativeName>
</protein>
<evidence type="ECO:0000313" key="14">
    <source>
        <dbReference type="Proteomes" id="UP001217754"/>
    </source>
</evidence>
<evidence type="ECO:0000256" key="8">
    <source>
        <dbReference type="ARBA" id="ARBA00022898"/>
    </source>
</evidence>
<dbReference type="PANTHER" id="PTHR42885">
    <property type="entry name" value="HISTIDINOL-PHOSPHATE AMINOTRANSFERASE-RELATED"/>
    <property type="match status" value="1"/>
</dbReference>
<dbReference type="InterPro" id="IPR005861">
    <property type="entry name" value="HisP_aminotrans"/>
</dbReference>
<proteinExistence type="inferred from homology"/>
<feature type="domain" description="Aminotransferase class I/classII large" evidence="12">
    <location>
        <begin position="49"/>
        <end position="401"/>
    </location>
</feature>
<dbReference type="RefSeq" id="XP_060123920.1">
    <property type="nucleotide sequence ID" value="XM_060267937.1"/>
</dbReference>
<dbReference type="Proteomes" id="UP001217754">
    <property type="component" value="Chromosome 8"/>
</dbReference>
<dbReference type="GO" id="GO:0000105">
    <property type="term" value="P:L-histidine biosynthetic process"/>
    <property type="evidence" value="ECO:0007669"/>
    <property type="project" value="UniProtKB-KW"/>
</dbReference>
<evidence type="ECO:0000256" key="6">
    <source>
        <dbReference type="ARBA" id="ARBA00022605"/>
    </source>
</evidence>
<evidence type="ECO:0000256" key="9">
    <source>
        <dbReference type="ARBA" id="ARBA00023102"/>
    </source>
</evidence>
<comment type="similarity">
    <text evidence="3">Belongs to the class-II pyridoxal-phosphate-dependent aminotransferase family.</text>
</comment>
<keyword evidence="14" id="KW-1185">Reference proteome</keyword>
<evidence type="ECO:0000256" key="2">
    <source>
        <dbReference type="ARBA" id="ARBA00005011"/>
    </source>
</evidence>
<evidence type="ECO:0000313" key="13">
    <source>
        <dbReference type="EMBL" id="WFD41023.1"/>
    </source>
</evidence>
<dbReference type="EMBL" id="CP119965">
    <property type="protein sequence ID" value="WFD41023.1"/>
    <property type="molecule type" value="Genomic_DNA"/>
</dbReference>
<dbReference type="GO" id="GO:0030170">
    <property type="term" value="F:pyridoxal phosphate binding"/>
    <property type="evidence" value="ECO:0007669"/>
    <property type="project" value="InterPro"/>
</dbReference>
<dbReference type="AlphaFoldDB" id="A0AAF0JC12"/>
<dbReference type="PROSITE" id="PS00599">
    <property type="entry name" value="AA_TRANSFER_CLASS_2"/>
    <property type="match status" value="1"/>
</dbReference>
<dbReference type="InterPro" id="IPR015421">
    <property type="entry name" value="PyrdxlP-dep_Trfase_major"/>
</dbReference>
<dbReference type="SUPFAM" id="SSF53383">
    <property type="entry name" value="PLP-dependent transferases"/>
    <property type="match status" value="1"/>
</dbReference>
<reference evidence="13" key="1">
    <citation type="submission" date="2023-03" db="EMBL/GenBank/DDBJ databases">
        <title>Mating type loci evolution in Malassezia.</title>
        <authorList>
            <person name="Coelho M.A."/>
        </authorList>
    </citation>
    <scope>NUCLEOTIDE SEQUENCE</scope>
    <source>
        <strain evidence="13">CBS 9431</strain>
    </source>
</reference>
<keyword evidence="5 13" id="KW-0032">Aminotransferase</keyword>
<dbReference type="InterPro" id="IPR001917">
    <property type="entry name" value="Aminotrans_II_pyridoxalP_BS"/>
</dbReference>
<evidence type="ECO:0000259" key="12">
    <source>
        <dbReference type="Pfam" id="PF00155"/>
    </source>
</evidence>
<dbReference type="PANTHER" id="PTHR42885:SF2">
    <property type="entry name" value="HISTIDINOL-PHOSPHATE AMINOTRANSFERASE"/>
    <property type="match status" value="1"/>
</dbReference>
<accession>A0AAF0JC12</accession>
<comment type="cofactor">
    <cofactor evidence="1">
        <name>pyridoxal 5'-phosphate</name>
        <dbReference type="ChEBI" id="CHEBI:597326"/>
    </cofactor>
</comment>
<name>A0AAF0JC12_9BASI</name>
<dbReference type="NCBIfam" id="TIGR01141">
    <property type="entry name" value="hisC"/>
    <property type="match status" value="1"/>
</dbReference>
<keyword evidence="8" id="KW-0663">Pyridoxal phosphate</keyword>
<evidence type="ECO:0000256" key="3">
    <source>
        <dbReference type="ARBA" id="ARBA00008392"/>
    </source>
</evidence>
<evidence type="ECO:0000256" key="5">
    <source>
        <dbReference type="ARBA" id="ARBA00022576"/>
    </source>
</evidence>
<keyword evidence="9" id="KW-0368">Histidine biosynthesis</keyword>
<organism evidence="13 14">
    <name type="scientific">Malassezia japonica</name>
    <dbReference type="NCBI Taxonomy" id="223818"/>
    <lineage>
        <taxon>Eukaryota</taxon>
        <taxon>Fungi</taxon>
        <taxon>Dikarya</taxon>
        <taxon>Basidiomycota</taxon>
        <taxon>Ustilaginomycotina</taxon>
        <taxon>Malasseziomycetes</taxon>
        <taxon>Malasseziales</taxon>
        <taxon>Malasseziaceae</taxon>
        <taxon>Malassezia</taxon>
    </lineage>
</organism>
<evidence type="ECO:0000256" key="7">
    <source>
        <dbReference type="ARBA" id="ARBA00022679"/>
    </source>
</evidence>
<dbReference type="HAMAP" id="MF_01023">
    <property type="entry name" value="HisC_aminotrans_2"/>
    <property type="match status" value="1"/>
</dbReference>
<dbReference type="GO" id="GO:0004400">
    <property type="term" value="F:histidinol-phosphate transaminase activity"/>
    <property type="evidence" value="ECO:0007669"/>
    <property type="project" value="UniProtKB-EC"/>
</dbReference>
<evidence type="ECO:0000256" key="4">
    <source>
        <dbReference type="ARBA" id="ARBA00012748"/>
    </source>
</evidence>
<evidence type="ECO:0000256" key="1">
    <source>
        <dbReference type="ARBA" id="ARBA00001933"/>
    </source>
</evidence>
<dbReference type="InterPro" id="IPR004839">
    <property type="entry name" value="Aminotransferase_I/II_large"/>
</dbReference>
<sequence length="411" mass="44581">MGILGVNEAALKLAKAHKPDHFDLEKIVRPNILSLQPYHTVRDDYQVNMLLDANENSYGPMLGAQDATDAAQGMELHRYPEPGLCGTRNGLTRLRGMPDPAYTFLGVGSDEVIDVLLRCFVRPGLDKVLICPPTYPMYKVSAAVNDIGVVSVPLILDGDTFEVDVPAVLDALKKDPAIKVVFLCSPGNPTGSLLSRETVHAVLDAPFYNGLVVVDEAYIDFPLEEQAMGLKHAGKQVSTVDLVHEYANIVVSQTLSKSFGLAGVRMGVAFAQPPIVQVMNNTKAPYNISAPSAYFSGQALTDQGIEKMRACVRTLIENRSKLIDALKEVEGLGRIIGANDANFVMVQVLKDGKPDSPRASKLYHIMAQEHGLMVRNRSAEIGCEGCLRISVGTPEENTRCVSLLKELLAKA</sequence>
<dbReference type="InterPro" id="IPR015424">
    <property type="entry name" value="PyrdxlP-dep_Trfase"/>
</dbReference>
<comment type="catalytic activity">
    <reaction evidence="11">
        <text>L-histidinol phosphate + 2-oxoglutarate = 3-(imidazol-4-yl)-2-oxopropyl phosphate + L-glutamate</text>
        <dbReference type="Rhea" id="RHEA:23744"/>
        <dbReference type="ChEBI" id="CHEBI:16810"/>
        <dbReference type="ChEBI" id="CHEBI:29985"/>
        <dbReference type="ChEBI" id="CHEBI:57766"/>
        <dbReference type="ChEBI" id="CHEBI:57980"/>
        <dbReference type="EC" id="2.6.1.9"/>
    </reaction>
</comment>
<dbReference type="Gene3D" id="3.40.640.10">
    <property type="entry name" value="Type I PLP-dependent aspartate aminotransferase-like (Major domain)"/>
    <property type="match status" value="1"/>
</dbReference>
<evidence type="ECO:0000256" key="11">
    <source>
        <dbReference type="ARBA" id="ARBA00047481"/>
    </source>
</evidence>
<evidence type="ECO:0000256" key="10">
    <source>
        <dbReference type="ARBA" id="ARBA00030262"/>
    </source>
</evidence>